<sequence>MSDSEKKNGPVRPDGMGESREVIPFGTRGQGDGMGQMRYRRGMMWSILGGACAPLSAEIAAVLTTYGLSFVNESDDRGSVKTAALVAAGAGIVVSILYNPWQIPMSVLIALVCLAMVRTVYGRQVTVGRVSLAIIAAMLVVLASDSVAAAFNGTSVPAAFDGVLRQMGASYGGSMNLTMSSQVEVARKLVASYWPLAYLCAAGAIVLFAHWGTKLAARQMNVSLPVGRLSSYDAPRWVGVVFVLSAAAAMAPRYLTNLSPLVGFVGTNVLVAARVALSLQGTALIVWFLERRGFGPFTRALAVMVAVWIEWSFAVVGIVGLVDLLANFRGIGRGRQGREAGPGEKSKESA</sequence>
<keyword evidence="2" id="KW-0472">Membrane</keyword>
<evidence type="ECO:0000256" key="1">
    <source>
        <dbReference type="SAM" id="MobiDB-lite"/>
    </source>
</evidence>
<feature type="transmembrane region" description="Helical" evidence="2">
    <location>
        <begin position="130"/>
        <end position="151"/>
    </location>
</feature>
<name>A0A6N7XK67_9ACTN</name>
<evidence type="ECO:0000313" key="4">
    <source>
        <dbReference type="Proteomes" id="UP000469325"/>
    </source>
</evidence>
<accession>A0A6N7XK67</accession>
<feature type="transmembrane region" description="Helical" evidence="2">
    <location>
        <begin position="103"/>
        <end position="121"/>
    </location>
</feature>
<feature type="region of interest" description="Disordered" evidence="1">
    <location>
        <begin position="1"/>
        <end position="30"/>
    </location>
</feature>
<proteinExistence type="predicted"/>
<feature type="transmembrane region" description="Helical" evidence="2">
    <location>
        <begin position="234"/>
        <end position="255"/>
    </location>
</feature>
<comment type="caution">
    <text evidence="3">The sequence shown here is derived from an EMBL/GenBank/DDBJ whole genome shotgun (WGS) entry which is preliminary data.</text>
</comment>
<evidence type="ECO:0000313" key="3">
    <source>
        <dbReference type="EMBL" id="MST71618.1"/>
    </source>
</evidence>
<dbReference type="AlphaFoldDB" id="A0A6N7XK67"/>
<evidence type="ECO:0000256" key="2">
    <source>
        <dbReference type="SAM" id="Phobius"/>
    </source>
</evidence>
<feature type="transmembrane region" description="Helical" evidence="2">
    <location>
        <begin position="193"/>
        <end position="213"/>
    </location>
</feature>
<keyword evidence="2" id="KW-0812">Transmembrane</keyword>
<protein>
    <submittedName>
        <fullName evidence="3">DUF2232 domain-containing protein</fullName>
    </submittedName>
</protein>
<feature type="transmembrane region" description="Helical" evidence="2">
    <location>
        <begin position="261"/>
        <end position="289"/>
    </location>
</feature>
<dbReference type="InterPro" id="IPR018710">
    <property type="entry name" value="DUF2232"/>
</dbReference>
<dbReference type="Pfam" id="PF09991">
    <property type="entry name" value="DUF2232"/>
    <property type="match status" value="1"/>
</dbReference>
<keyword evidence="2" id="KW-1133">Transmembrane helix</keyword>
<feature type="transmembrane region" description="Helical" evidence="2">
    <location>
        <begin position="301"/>
        <end position="322"/>
    </location>
</feature>
<dbReference type="EMBL" id="VUNC01000001">
    <property type="protein sequence ID" value="MST71618.1"/>
    <property type="molecule type" value="Genomic_DNA"/>
</dbReference>
<dbReference type="RefSeq" id="WP_154433387.1">
    <property type="nucleotide sequence ID" value="NZ_VUNC01000001.1"/>
</dbReference>
<feature type="transmembrane region" description="Helical" evidence="2">
    <location>
        <begin position="43"/>
        <end position="68"/>
    </location>
</feature>
<keyword evidence="4" id="KW-1185">Reference proteome</keyword>
<gene>
    <name evidence="3" type="ORF">FYJ68_00550</name>
</gene>
<reference evidence="3 4" key="1">
    <citation type="submission" date="2019-08" db="EMBL/GenBank/DDBJ databases">
        <title>In-depth cultivation of the pig gut microbiome towards novel bacterial diversity and tailored functional studies.</title>
        <authorList>
            <person name="Wylensek D."/>
            <person name="Hitch T.C.A."/>
            <person name="Clavel T."/>
        </authorList>
    </citation>
    <scope>NUCLEOTIDE SEQUENCE [LARGE SCALE GENOMIC DNA]</scope>
    <source>
        <strain evidence="3 4">CA-Schmier-601-WT-1</strain>
    </source>
</reference>
<dbReference type="Proteomes" id="UP000469325">
    <property type="component" value="Unassembled WGS sequence"/>
</dbReference>
<organism evidence="3 4">
    <name type="scientific">Olsenella porci</name>
    <dbReference type="NCBI Taxonomy" id="2652279"/>
    <lineage>
        <taxon>Bacteria</taxon>
        <taxon>Bacillati</taxon>
        <taxon>Actinomycetota</taxon>
        <taxon>Coriobacteriia</taxon>
        <taxon>Coriobacteriales</taxon>
        <taxon>Atopobiaceae</taxon>
        <taxon>Olsenella</taxon>
    </lineage>
</organism>